<protein>
    <submittedName>
        <fullName evidence="1">Uncharacterized protein</fullName>
    </submittedName>
</protein>
<evidence type="ECO:0000313" key="1">
    <source>
        <dbReference type="EMBL" id="KXT09385.1"/>
    </source>
</evidence>
<comment type="caution">
    <text evidence="1">The sequence shown here is derived from an EMBL/GenBank/DDBJ whole genome shotgun (WGS) entry which is preliminary data.</text>
</comment>
<proteinExistence type="predicted"/>
<dbReference type="EMBL" id="LFZO01000347">
    <property type="protein sequence ID" value="KXT09385.1"/>
    <property type="molecule type" value="Genomic_DNA"/>
</dbReference>
<keyword evidence="2" id="KW-1185">Reference proteome</keyword>
<accession>A0A139I471</accession>
<dbReference type="AlphaFoldDB" id="A0A139I471"/>
<evidence type="ECO:0000313" key="2">
    <source>
        <dbReference type="Proteomes" id="UP000073492"/>
    </source>
</evidence>
<dbReference type="STRING" id="113226.A0A139I471"/>
<reference evidence="1 2" key="1">
    <citation type="submission" date="2015-07" db="EMBL/GenBank/DDBJ databases">
        <title>Comparative genomics of the Sigatoka disease complex on banana suggests a link between parallel evolutionary changes in Pseudocercospora fijiensis and Pseudocercospora eumusae and increased virulence on the banana host.</title>
        <authorList>
            <person name="Chang T.-C."/>
            <person name="Salvucci A."/>
            <person name="Crous P.W."/>
            <person name="Stergiopoulos I."/>
        </authorList>
    </citation>
    <scope>NUCLEOTIDE SEQUENCE [LARGE SCALE GENOMIC DNA]</scope>
    <source>
        <strain evidence="1 2">CBS 116634</strain>
    </source>
</reference>
<name>A0A139I471_9PEZI</name>
<dbReference type="OrthoDB" id="10254945at2759"/>
<dbReference type="Proteomes" id="UP000073492">
    <property type="component" value="Unassembled WGS sequence"/>
</dbReference>
<organism evidence="1 2">
    <name type="scientific">Pseudocercospora musae</name>
    <dbReference type="NCBI Taxonomy" id="113226"/>
    <lineage>
        <taxon>Eukaryota</taxon>
        <taxon>Fungi</taxon>
        <taxon>Dikarya</taxon>
        <taxon>Ascomycota</taxon>
        <taxon>Pezizomycotina</taxon>
        <taxon>Dothideomycetes</taxon>
        <taxon>Dothideomycetidae</taxon>
        <taxon>Mycosphaerellales</taxon>
        <taxon>Mycosphaerellaceae</taxon>
        <taxon>Pseudocercospora</taxon>
    </lineage>
</organism>
<sequence>MTIDNPFSLFPKQITRIHKRLKETSKHFIIILSAPNNIELTGDGVTFTLSSHSSTAVVVAIPFSALSLALSTTSLLELQKHYLRVALTLTNEFAHAFQLIHNPDDREPFFNHDSFSELGFALLNWLIGGDAGYQFPETPGFVVRRAGTHEVWKKYEKAGSPFAITERLPRREQWSIPTEWVGRLFTLRFWEEDVTETSGLALMVGKMGAQDGESRSLCQKYRVID</sequence>
<gene>
    <name evidence="1" type="ORF">AC579_4900</name>
</gene>